<feature type="region of interest" description="Disordered" evidence="1">
    <location>
        <begin position="119"/>
        <end position="211"/>
    </location>
</feature>
<dbReference type="AlphaFoldDB" id="Q6E904"/>
<keyword evidence="2" id="KW-1133">Transmembrane helix</keyword>
<evidence type="ECO:0000313" key="3">
    <source>
        <dbReference type="EMBL" id="AAS85306.1"/>
    </source>
</evidence>
<feature type="region of interest" description="Disordered" evidence="1">
    <location>
        <begin position="373"/>
        <end position="459"/>
    </location>
</feature>
<feature type="compositionally biased region" description="Low complexity" evidence="1">
    <location>
        <begin position="450"/>
        <end position="459"/>
    </location>
</feature>
<feature type="compositionally biased region" description="Acidic residues" evidence="1">
    <location>
        <begin position="41"/>
        <end position="52"/>
    </location>
</feature>
<feature type="region of interest" description="Disordered" evidence="1">
    <location>
        <begin position="320"/>
        <end position="341"/>
    </location>
</feature>
<dbReference type="Pfam" id="PF05058">
    <property type="entry name" value="ActA"/>
    <property type="match status" value="1"/>
</dbReference>
<dbReference type="RefSeq" id="WP_077955606.1">
    <property type="nucleotide sequence ID" value="NZ_MKNA01000010.1"/>
</dbReference>
<feature type="compositionally biased region" description="Polar residues" evidence="1">
    <location>
        <begin position="479"/>
        <end position="491"/>
    </location>
</feature>
<keyword evidence="2" id="KW-0812">Transmembrane</keyword>
<name>Q6E904_LISMN</name>
<feature type="compositionally biased region" description="Polar residues" evidence="1">
    <location>
        <begin position="190"/>
        <end position="210"/>
    </location>
</feature>
<feature type="transmembrane region" description="Helical" evidence="2">
    <location>
        <begin position="614"/>
        <end position="633"/>
    </location>
</feature>
<feature type="compositionally biased region" description="Basic and acidic residues" evidence="1">
    <location>
        <begin position="62"/>
        <end position="79"/>
    </location>
</feature>
<organism evidence="3">
    <name type="scientific">Listeria monocytogenes</name>
    <dbReference type="NCBI Taxonomy" id="1639"/>
    <lineage>
        <taxon>Bacteria</taxon>
        <taxon>Bacillati</taxon>
        <taxon>Bacillota</taxon>
        <taxon>Bacilli</taxon>
        <taxon>Bacillales</taxon>
        <taxon>Listeriaceae</taxon>
        <taxon>Listeria</taxon>
    </lineage>
</organism>
<evidence type="ECO:0000256" key="1">
    <source>
        <dbReference type="SAM" id="MobiDB-lite"/>
    </source>
</evidence>
<proteinExistence type="predicted"/>
<reference evidence="3" key="1">
    <citation type="journal article" date="2004" name="J. Bacteriol.">
        <title>Intraspecific phylogeny and lineage group identification based on the prfA virulence gene cluster of Listeria monocytogenes.</title>
        <authorList>
            <person name="Ward T.J."/>
            <person name="Gorski L."/>
            <person name="Borucki M.K."/>
            <person name="Mandrell R.E."/>
            <person name="Hutchins J."/>
            <person name="Pupedis K."/>
        </authorList>
    </citation>
    <scope>NUCLEOTIDE SEQUENCE</scope>
    <source>
        <strain evidence="3">NRRL 33189</strain>
    </source>
</reference>
<gene>
    <name evidence="3" type="primary">actA</name>
</gene>
<feature type="compositionally biased region" description="Acidic residues" evidence="1">
    <location>
        <begin position="409"/>
        <end position="422"/>
    </location>
</feature>
<evidence type="ECO:0000256" key="2">
    <source>
        <dbReference type="SAM" id="Phobius"/>
    </source>
</evidence>
<accession>Q6E904</accession>
<dbReference type="InterPro" id="IPR007752">
    <property type="entry name" value="Virulence_actor_ActA"/>
</dbReference>
<feature type="region of interest" description="Disordered" evidence="1">
    <location>
        <begin position="286"/>
        <end position="308"/>
    </location>
</feature>
<feature type="compositionally biased region" description="Low complexity" evidence="1">
    <location>
        <begin position="494"/>
        <end position="506"/>
    </location>
</feature>
<feature type="compositionally biased region" description="Basic and acidic residues" evidence="1">
    <location>
        <begin position="553"/>
        <end position="572"/>
    </location>
</feature>
<feature type="compositionally biased region" description="Basic and acidic residues" evidence="1">
    <location>
        <begin position="423"/>
        <end position="433"/>
    </location>
</feature>
<feature type="compositionally biased region" description="Basic and acidic residues" evidence="1">
    <location>
        <begin position="588"/>
        <end position="609"/>
    </location>
</feature>
<protein>
    <submittedName>
        <fullName evidence="3">ActA</fullName>
    </submittedName>
</protein>
<feature type="region of interest" description="Disordered" evidence="1">
    <location>
        <begin position="36"/>
        <end position="80"/>
    </location>
</feature>
<dbReference type="EMBL" id="AY512484">
    <property type="protein sequence ID" value="AAS85306.1"/>
    <property type="molecule type" value="Genomic_DNA"/>
</dbReference>
<sequence length="639" mass="70124">MGLNRFMRAMMVVFITANCITINPDIIFAATDSEDSSLNTDEWEEEKTEEQPSEVNTGPRYETAREVSSRDIEELEKSNKVKNTNKADLIAMLKAKAEKGPNNNNNNGEQTGNVAINEEASGVDRPTLQVERRHPGLSSDSAAEIKKRRKAIASSDSELESLTYLDKPTKANKKKVAKESVADASESDLDSSMQSADESSPQPLKANQQPFFPKVFKKIKDAGKWVRDKIDENPEVKKAIVDKSAGLIDQLLTKKKNEEVNASDFPPLPTDEELRLALSETPMLLGFNAPATSEPSSFEFPPPPTDEELRLALPETPMLLGFNAPATSEPSSFEFPPPPTEDELEIIRETASSLDSSFTRGDLASLRNAINRHSENFSDFPPIPTEGELNGGGDRPTSEGFSSMNSGDFTDDENSETTEEEIDRLADLRDRGTGKHSRNAGFLPLNPFTSSPVPSLSPKVSKISAPALISDITKKTPFKNPSQPLNVFNKETTTKTVTKKPTPVKTAPKLAELPATKPQETVLRENKTPFIEKQAETNKQSINMPSLPVIQKEATESDKEEMKPQTEEKMVEESESANNANGKNRSAGIEEGKLIAKSAEDEKAKEEPGNHTTLILAMLAIGVFSLGAFIKIIQLRKNN</sequence>
<keyword evidence="2" id="KW-0472">Membrane</keyword>
<feature type="region of interest" description="Disordered" evidence="1">
    <location>
        <begin position="474"/>
        <end position="610"/>
    </location>
</feature>